<feature type="non-terminal residue" evidence="4">
    <location>
        <position position="1"/>
    </location>
</feature>
<dbReference type="PANTHER" id="PTHR45641:SF1">
    <property type="entry name" value="AAA+ ATPASE DOMAIN-CONTAINING PROTEIN"/>
    <property type="match status" value="1"/>
</dbReference>
<feature type="repeat" description="TPR" evidence="3">
    <location>
        <begin position="309"/>
        <end position="342"/>
    </location>
</feature>
<dbReference type="OrthoDB" id="10031679at2759"/>
<dbReference type="Gene3D" id="1.25.40.10">
    <property type="entry name" value="Tetratricopeptide repeat domain"/>
    <property type="match status" value="3"/>
</dbReference>
<feature type="repeat" description="TPR" evidence="3">
    <location>
        <begin position="200"/>
        <end position="233"/>
    </location>
</feature>
<dbReference type="EMBL" id="ASPP01010276">
    <property type="protein sequence ID" value="ETO23040.1"/>
    <property type="molecule type" value="Genomic_DNA"/>
</dbReference>
<dbReference type="AlphaFoldDB" id="X6N9S1"/>
<evidence type="ECO:0000313" key="5">
    <source>
        <dbReference type="Proteomes" id="UP000023152"/>
    </source>
</evidence>
<dbReference type="InterPro" id="IPR019734">
    <property type="entry name" value="TPR_rpt"/>
</dbReference>
<evidence type="ECO:0000256" key="2">
    <source>
        <dbReference type="ARBA" id="ARBA00022803"/>
    </source>
</evidence>
<feature type="repeat" description="TPR" evidence="3">
    <location>
        <begin position="267"/>
        <end position="300"/>
    </location>
</feature>
<dbReference type="Pfam" id="PF13374">
    <property type="entry name" value="TPR_10"/>
    <property type="match status" value="1"/>
</dbReference>
<dbReference type="PROSITE" id="PS50005">
    <property type="entry name" value="TPR"/>
    <property type="match status" value="5"/>
</dbReference>
<organism evidence="4 5">
    <name type="scientific">Reticulomyxa filosa</name>
    <dbReference type="NCBI Taxonomy" id="46433"/>
    <lineage>
        <taxon>Eukaryota</taxon>
        <taxon>Sar</taxon>
        <taxon>Rhizaria</taxon>
        <taxon>Retaria</taxon>
        <taxon>Foraminifera</taxon>
        <taxon>Monothalamids</taxon>
        <taxon>Reticulomyxidae</taxon>
        <taxon>Reticulomyxa</taxon>
    </lineage>
</organism>
<feature type="repeat" description="TPR" evidence="3">
    <location>
        <begin position="393"/>
        <end position="426"/>
    </location>
</feature>
<dbReference type="InterPro" id="IPR011990">
    <property type="entry name" value="TPR-like_helical_dom_sf"/>
</dbReference>
<evidence type="ECO:0000313" key="4">
    <source>
        <dbReference type="EMBL" id="ETO23040.1"/>
    </source>
</evidence>
<protein>
    <submittedName>
        <fullName evidence="4">Uncharacterized protein</fullName>
    </submittedName>
</protein>
<dbReference type="PANTHER" id="PTHR45641">
    <property type="entry name" value="TETRATRICOPEPTIDE REPEAT PROTEIN (AFU_ORTHOLOGUE AFUA_6G03870)"/>
    <property type="match status" value="1"/>
</dbReference>
<keyword evidence="1" id="KW-0677">Repeat</keyword>
<sequence>EAEQSTIKWDEIPETLDFKRHWCRNWRRANVEAAKIVEEMMHDNEQGLIIVTYNTLKWKNKNDNLATLNALVNDEKNDIKEFGEYYMYVIKRKLIVLETINIDGSVYAIGCELQCKGDVNITTQLFVTKNAVIDKQLMQTLSTIQWNTQTHYCIPLLLQDLEHKENECSNKKLFDESLVHEQKYLQIAIDTFGSSHHYVAIAYNLLGITYDNKGQPEQAIEFFEKALKIAQDIFGIKCNFVSHLYFNVGVTYNKKNKIFGVNHVDVAQSYNNLGNAYKNKGQHSNAIECHEQSLKIRSDIFGVNHDDVAKSYIKLGGIYQNNGQQVKSTKCYEKALEIRLEIFGQKHVDVAWSYHHLGVSYEKIGQYNKAIESYDKALQIRLSIFGMYHVDVSESYLCLGLAYIYESIYDKAIECHKTLLEIKKKTYTKGDPTIGALCNLLGLEYKIKGEMKTACRYYEDAWKVYSLLHGEWHASTLGSKKKMIELSIS</sequence>
<accession>X6N9S1</accession>
<dbReference type="PROSITE" id="PS50293">
    <property type="entry name" value="TPR_REGION"/>
    <property type="match status" value="2"/>
</dbReference>
<dbReference type="SMART" id="SM00028">
    <property type="entry name" value="TPR"/>
    <property type="match status" value="6"/>
</dbReference>
<dbReference type="Pfam" id="PF13424">
    <property type="entry name" value="TPR_12"/>
    <property type="match status" value="2"/>
</dbReference>
<keyword evidence="2 3" id="KW-0802">TPR repeat</keyword>
<reference evidence="4 5" key="1">
    <citation type="journal article" date="2013" name="Curr. Biol.">
        <title>The Genome of the Foraminiferan Reticulomyxa filosa.</title>
        <authorList>
            <person name="Glockner G."/>
            <person name="Hulsmann N."/>
            <person name="Schleicher M."/>
            <person name="Noegel A.A."/>
            <person name="Eichinger L."/>
            <person name="Gallinger C."/>
            <person name="Pawlowski J."/>
            <person name="Sierra R."/>
            <person name="Euteneuer U."/>
            <person name="Pillet L."/>
            <person name="Moustafa A."/>
            <person name="Platzer M."/>
            <person name="Groth M."/>
            <person name="Szafranski K."/>
            <person name="Schliwa M."/>
        </authorList>
    </citation>
    <scope>NUCLEOTIDE SEQUENCE [LARGE SCALE GENOMIC DNA]</scope>
</reference>
<keyword evidence="5" id="KW-1185">Reference proteome</keyword>
<name>X6N9S1_RETFI</name>
<feature type="repeat" description="TPR" evidence="3">
    <location>
        <begin position="351"/>
        <end position="384"/>
    </location>
</feature>
<gene>
    <name evidence="4" type="ORF">RFI_14146</name>
</gene>
<comment type="caution">
    <text evidence="4">The sequence shown here is derived from an EMBL/GenBank/DDBJ whole genome shotgun (WGS) entry which is preliminary data.</text>
</comment>
<evidence type="ECO:0000256" key="3">
    <source>
        <dbReference type="PROSITE-ProRule" id="PRU00339"/>
    </source>
</evidence>
<evidence type="ECO:0000256" key="1">
    <source>
        <dbReference type="ARBA" id="ARBA00022737"/>
    </source>
</evidence>
<dbReference type="SUPFAM" id="SSF48452">
    <property type="entry name" value="TPR-like"/>
    <property type="match status" value="1"/>
</dbReference>
<proteinExistence type="predicted"/>
<dbReference type="Proteomes" id="UP000023152">
    <property type="component" value="Unassembled WGS sequence"/>
</dbReference>